<sequence>MEEREKRRTTAPAKRKESRRAIVVKRERHEEREKRGGEEGRGSFRRRRHHSELLPPPKLPLSAPCLVAIAPSLLENRERTTGRGGSEIVVVRRDGDNAGVVLFILSGSSSPGSSFSAQHSPRRH</sequence>
<protein>
    <submittedName>
        <fullName evidence="2">Uncharacterized protein</fullName>
    </submittedName>
</protein>
<keyword evidence="3" id="KW-1185">Reference proteome</keyword>
<feature type="region of interest" description="Disordered" evidence="1">
    <location>
        <begin position="1"/>
        <end position="61"/>
    </location>
</feature>
<evidence type="ECO:0000313" key="2">
    <source>
        <dbReference type="EMBL" id="MED6158138.1"/>
    </source>
</evidence>
<evidence type="ECO:0000256" key="1">
    <source>
        <dbReference type="SAM" id="MobiDB-lite"/>
    </source>
</evidence>
<proteinExistence type="predicted"/>
<name>A0ABU6UDE8_9FABA</name>
<evidence type="ECO:0000313" key="3">
    <source>
        <dbReference type="Proteomes" id="UP001341840"/>
    </source>
</evidence>
<organism evidence="2 3">
    <name type="scientific">Stylosanthes scabra</name>
    <dbReference type="NCBI Taxonomy" id="79078"/>
    <lineage>
        <taxon>Eukaryota</taxon>
        <taxon>Viridiplantae</taxon>
        <taxon>Streptophyta</taxon>
        <taxon>Embryophyta</taxon>
        <taxon>Tracheophyta</taxon>
        <taxon>Spermatophyta</taxon>
        <taxon>Magnoliopsida</taxon>
        <taxon>eudicotyledons</taxon>
        <taxon>Gunneridae</taxon>
        <taxon>Pentapetalae</taxon>
        <taxon>rosids</taxon>
        <taxon>fabids</taxon>
        <taxon>Fabales</taxon>
        <taxon>Fabaceae</taxon>
        <taxon>Papilionoideae</taxon>
        <taxon>50 kb inversion clade</taxon>
        <taxon>dalbergioids sensu lato</taxon>
        <taxon>Dalbergieae</taxon>
        <taxon>Pterocarpus clade</taxon>
        <taxon>Stylosanthes</taxon>
    </lineage>
</organism>
<gene>
    <name evidence="2" type="ORF">PIB30_030054</name>
</gene>
<accession>A0ABU6UDE8</accession>
<dbReference type="Proteomes" id="UP001341840">
    <property type="component" value="Unassembled WGS sequence"/>
</dbReference>
<feature type="compositionally biased region" description="Basic and acidic residues" evidence="1">
    <location>
        <begin position="24"/>
        <end position="42"/>
    </location>
</feature>
<comment type="caution">
    <text evidence="2">The sequence shown here is derived from an EMBL/GenBank/DDBJ whole genome shotgun (WGS) entry which is preliminary data.</text>
</comment>
<dbReference type="EMBL" id="JASCZI010120953">
    <property type="protein sequence ID" value="MED6158138.1"/>
    <property type="molecule type" value="Genomic_DNA"/>
</dbReference>
<reference evidence="2 3" key="1">
    <citation type="journal article" date="2023" name="Plants (Basel)">
        <title>Bridging the Gap: Combining Genomics and Transcriptomics Approaches to Understand Stylosanthes scabra, an Orphan Legume from the Brazilian Caatinga.</title>
        <authorList>
            <person name="Ferreira-Neto J.R.C."/>
            <person name="da Silva M.D."/>
            <person name="Binneck E."/>
            <person name="de Melo N.F."/>
            <person name="da Silva R.H."/>
            <person name="de Melo A.L.T.M."/>
            <person name="Pandolfi V."/>
            <person name="Bustamante F.O."/>
            <person name="Brasileiro-Vidal A.C."/>
            <person name="Benko-Iseppon A.M."/>
        </authorList>
    </citation>
    <scope>NUCLEOTIDE SEQUENCE [LARGE SCALE GENOMIC DNA]</scope>
    <source>
        <tissue evidence="2">Leaves</tissue>
    </source>
</reference>